<keyword evidence="6" id="KW-1185">Reference proteome</keyword>
<evidence type="ECO:0000313" key="5">
    <source>
        <dbReference type="EMBL" id="MDR7151921.1"/>
    </source>
</evidence>
<protein>
    <submittedName>
        <fullName evidence="5">DNA-binding CsgD family transcriptional regulator</fullName>
    </submittedName>
</protein>
<dbReference type="PROSITE" id="PS00622">
    <property type="entry name" value="HTH_LUXR_1"/>
    <property type="match status" value="1"/>
</dbReference>
<evidence type="ECO:0000313" key="6">
    <source>
        <dbReference type="Proteomes" id="UP001265700"/>
    </source>
</evidence>
<dbReference type="Proteomes" id="UP001265700">
    <property type="component" value="Unassembled WGS sequence"/>
</dbReference>
<reference evidence="5 6" key="1">
    <citation type="submission" date="2023-07" db="EMBL/GenBank/DDBJ databases">
        <title>Sorghum-associated microbial communities from plants grown in Nebraska, USA.</title>
        <authorList>
            <person name="Schachtman D."/>
        </authorList>
    </citation>
    <scope>NUCLEOTIDE SEQUENCE [LARGE SCALE GENOMIC DNA]</scope>
    <source>
        <strain evidence="5 6">4249</strain>
    </source>
</reference>
<evidence type="ECO:0000256" key="3">
    <source>
        <dbReference type="ARBA" id="ARBA00023163"/>
    </source>
</evidence>
<organism evidence="5 6">
    <name type="scientific">Hydrogenophaga palleronii</name>
    <dbReference type="NCBI Taxonomy" id="65655"/>
    <lineage>
        <taxon>Bacteria</taxon>
        <taxon>Pseudomonadati</taxon>
        <taxon>Pseudomonadota</taxon>
        <taxon>Betaproteobacteria</taxon>
        <taxon>Burkholderiales</taxon>
        <taxon>Comamonadaceae</taxon>
        <taxon>Hydrogenophaga</taxon>
    </lineage>
</organism>
<name>A0ABU1WSI6_9BURK</name>
<dbReference type="Pfam" id="PF00196">
    <property type="entry name" value="GerE"/>
    <property type="match status" value="1"/>
</dbReference>
<feature type="domain" description="HTH luxR-type" evidence="4">
    <location>
        <begin position="270"/>
        <end position="334"/>
    </location>
</feature>
<dbReference type="PRINTS" id="PR00038">
    <property type="entry name" value="HTHLUXR"/>
</dbReference>
<dbReference type="GO" id="GO:0003677">
    <property type="term" value="F:DNA binding"/>
    <property type="evidence" value="ECO:0007669"/>
    <property type="project" value="UniProtKB-KW"/>
</dbReference>
<dbReference type="SMART" id="SM00421">
    <property type="entry name" value="HTH_LUXR"/>
    <property type="match status" value="1"/>
</dbReference>
<dbReference type="SUPFAM" id="SSF46894">
    <property type="entry name" value="C-terminal effector domain of the bipartite response regulators"/>
    <property type="match status" value="1"/>
</dbReference>
<evidence type="ECO:0000256" key="2">
    <source>
        <dbReference type="ARBA" id="ARBA00023125"/>
    </source>
</evidence>
<keyword evidence="2 5" id="KW-0238">DNA-binding</keyword>
<dbReference type="PANTHER" id="PTHR44688">
    <property type="entry name" value="DNA-BINDING TRANSCRIPTIONAL ACTIVATOR DEVR_DOSR"/>
    <property type="match status" value="1"/>
</dbReference>
<keyword evidence="3" id="KW-0804">Transcription</keyword>
<dbReference type="CDD" id="cd06170">
    <property type="entry name" value="LuxR_C_like"/>
    <property type="match status" value="1"/>
</dbReference>
<gene>
    <name evidence="5" type="ORF">J2W49_003897</name>
</gene>
<accession>A0ABU1WSI6</accession>
<dbReference type="PROSITE" id="PS50043">
    <property type="entry name" value="HTH_LUXR_2"/>
    <property type="match status" value="1"/>
</dbReference>
<dbReference type="EMBL" id="JAVDWU010000009">
    <property type="protein sequence ID" value="MDR7151921.1"/>
    <property type="molecule type" value="Genomic_DNA"/>
</dbReference>
<dbReference type="Gene3D" id="1.10.10.10">
    <property type="entry name" value="Winged helix-like DNA-binding domain superfamily/Winged helix DNA-binding domain"/>
    <property type="match status" value="1"/>
</dbReference>
<dbReference type="InterPro" id="IPR016032">
    <property type="entry name" value="Sig_transdc_resp-reg_C-effctor"/>
</dbReference>
<dbReference type="PANTHER" id="PTHR44688:SF16">
    <property type="entry name" value="DNA-BINDING TRANSCRIPTIONAL ACTIVATOR DEVR_DOSR"/>
    <property type="match status" value="1"/>
</dbReference>
<evidence type="ECO:0000259" key="4">
    <source>
        <dbReference type="PROSITE" id="PS50043"/>
    </source>
</evidence>
<dbReference type="RefSeq" id="WP_310320167.1">
    <property type="nucleotide sequence ID" value="NZ_JAVDWU010000009.1"/>
</dbReference>
<evidence type="ECO:0000256" key="1">
    <source>
        <dbReference type="ARBA" id="ARBA00023015"/>
    </source>
</evidence>
<dbReference type="InterPro" id="IPR036388">
    <property type="entry name" value="WH-like_DNA-bd_sf"/>
</dbReference>
<sequence>MPIALETMESQVLLPLRKLSGGLLRLADLARTVPAQALLEASLKLLDGLVPFDSAWWGEVSAGTAQVAPRNWLHGSLGLSKRFADEWNRLSMDDSFALQSIAHVGKVIRQNNPVESASTTSDVEAFGHRHGLARCMAVTVEMPHTGLLFFVSVYRTTSRPAFSAQDEVMFGEFVSHLLQHWRHALEQLQATAPSEPWDGHALADQTGSLLFIGIRIGLALKSAYPGWSGTELPEALLGALSKLPCSFVAGRSARLRMEPCGSYVAISLAKNHHRSPLSPRELGAAMHYANGRSSKEIAAELGLTPATVRTYLRSTYLRLGVRNKVELQAALRKP</sequence>
<proteinExistence type="predicted"/>
<comment type="caution">
    <text evidence="5">The sequence shown here is derived from an EMBL/GenBank/DDBJ whole genome shotgun (WGS) entry which is preliminary data.</text>
</comment>
<keyword evidence="1" id="KW-0805">Transcription regulation</keyword>
<dbReference type="InterPro" id="IPR000792">
    <property type="entry name" value="Tscrpt_reg_LuxR_C"/>
</dbReference>